<dbReference type="GO" id="GO:0006113">
    <property type="term" value="P:fermentation"/>
    <property type="evidence" value="ECO:0007669"/>
    <property type="project" value="InterPro"/>
</dbReference>
<keyword evidence="2" id="KW-0812">Transmembrane</keyword>
<dbReference type="InterPro" id="IPR048636">
    <property type="entry name" value="Csf1_N"/>
</dbReference>
<dbReference type="Pfam" id="PF25038">
    <property type="entry name" value="Csf1_C"/>
    <property type="match status" value="1"/>
</dbReference>
<dbReference type="GO" id="GO:0016020">
    <property type="term" value="C:membrane"/>
    <property type="evidence" value="ECO:0007669"/>
    <property type="project" value="InterPro"/>
</dbReference>
<protein>
    <submittedName>
        <fullName evidence="5">Csf1 homolog</fullName>
    </submittedName>
</protein>
<feature type="region of interest" description="Disordered" evidence="1">
    <location>
        <begin position="115"/>
        <end position="153"/>
    </location>
</feature>
<comment type="caution">
    <text evidence="5">The sequence shown here is derived from an EMBL/GenBank/DDBJ whole genome shotgun (WGS) entry which is preliminary data.</text>
</comment>
<dbReference type="EMBL" id="DF933811">
    <property type="protein sequence ID" value="GAM34707.1"/>
    <property type="molecule type" value="Genomic_DNA"/>
</dbReference>
<feature type="domain" description="Csf1 C-terminal region" evidence="4">
    <location>
        <begin position="2497"/>
        <end position="3234"/>
    </location>
</feature>
<feature type="compositionally biased region" description="Basic and acidic residues" evidence="1">
    <location>
        <begin position="192"/>
        <end position="201"/>
    </location>
</feature>
<feature type="compositionally biased region" description="Basic and acidic residues" evidence="1">
    <location>
        <begin position="212"/>
        <end position="231"/>
    </location>
</feature>
<proteinExistence type="predicted"/>
<feature type="transmembrane region" description="Helical" evidence="2">
    <location>
        <begin position="20"/>
        <end position="39"/>
    </location>
</feature>
<organism evidence="5 6">
    <name type="scientific">Talaromyces pinophilus</name>
    <name type="common">Penicillium pinophilum</name>
    <dbReference type="NCBI Taxonomy" id="128442"/>
    <lineage>
        <taxon>Eukaryota</taxon>
        <taxon>Fungi</taxon>
        <taxon>Dikarya</taxon>
        <taxon>Ascomycota</taxon>
        <taxon>Pezizomycotina</taxon>
        <taxon>Eurotiomycetes</taxon>
        <taxon>Eurotiomycetidae</taxon>
        <taxon>Eurotiales</taxon>
        <taxon>Trichocomaceae</taxon>
        <taxon>Talaromyces</taxon>
        <taxon>Talaromyces sect. Talaromyces</taxon>
    </lineage>
</organism>
<gene>
    <name evidence="5" type="ORF">TCE0_015r02454</name>
</gene>
<name>A0A6V8H0Q9_TALPI</name>
<dbReference type="PANTHER" id="PTHR32085:SF3">
    <property type="entry name" value="PROTEIN CSF1"/>
    <property type="match status" value="1"/>
</dbReference>
<dbReference type="PANTHER" id="PTHR32085">
    <property type="entry name" value="PROTEIN CSF1"/>
    <property type="match status" value="1"/>
</dbReference>
<dbReference type="InterPro" id="IPR056779">
    <property type="entry name" value="Csf1_C"/>
</dbReference>
<keyword evidence="6" id="KW-1185">Reference proteome</keyword>
<feature type="compositionally biased region" description="Low complexity" evidence="1">
    <location>
        <begin position="127"/>
        <end position="143"/>
    </location>
</feature>
<keyword evidence="2" id="KW-1133">Transmembrane helix</keyword>
<feature type="region of interest" description="Disordered" evidence="1">
    <location>
        <begin position="3124"/>
        <end position="3153"/>
    </location>
</feature>
<feature type="compositionally biased region" description="Acidic residues" evidence="1">
    <location>
        <begin position="3138"/>
        <end position="3150"/>
    </location>
</feature>
<dbReference type="Proteomes" id="UP000053095">
    <property type="component" value="Unassembled WGS sequence"/>
</dbReference>
<feature type="region of interest" description="Disordered" evidence="1">
    <location>
        <begin position="565"/>
        <end position="597"/>
    </location>
</feature>
<feature type="region of interest" description="Disordered" evidence="1">
    <location>
        <begin position="2938"/>
        <end position="2962"/>
    </location>
</feature>
<keyword evidence="2" id="KW-0472">Membrane</keyword>
<dbReference type="Pfam" id="PF21678">
    <property type="entry name" value="Csf1_N"/>
    <property type="match status" value="2"/>
</dbReference>
<feature type="domain" description="Csf1 N-terminal" evidence="3">
    <location>
        <begin position="896"/>
        <end position="1203"/>
    </location>
</feature>
<evidence type="ECO:0000313" key="6">
    <source>
        <dbReference type="Proteomes" id="UP000053095"/>
    </source>
</evidence>
<evidence type="ECO:0000256" key="2">
    <source>
        <dbReference type="SAM" id="Phobius"/>
    </source>
</evidence>
<evidence type="ECO:0000256" key="1">
    <source>
        <dbReference type="SAM" id="MobiDB-lite"/>
    </source>
</evidence>
<reference evidence="6" key="1">
    <citation type="journal article" date="2015" name="Genome Announc.">
        <title>Draft genome sequence of Talaromyces cellulolyticus strain Y-94, a source of lignocellulosic biomass-degrading enzymes.</title>
        <authorList>
            <person name="Fujii T."/>
            <person name="Koike H."/>
            <person name="Sawayama S."/>
            <person name="Yano S."/>
            <person name="Inoue H."/>
        </authorList>
    </citation>
    <scope>NUCLEOTIDE SEQUENCE [LARGE SCALE GENOMIC DNA]</scope>
    <source>
        <strain evidence="6">Y-94</strain>
    </source>
</reference>
<feature type="domain" description="Csf1 N-terminal" evidence="3">
    <location>
        <begin position="154"/>
        <end position="881"/>
    </location>
</feature>
<evidence type="ECO:0000259" key="3">
    <source>
        <dbReference type="Pfam" id="PF21678"/>
    </source>
</evidence>
<evidence type="ECO:0000259" key="4">
    <source>
        <dbReference type="Pfam" id="PF25038"/>
    </source>
</evidence>
<sequence length="3234" mass="362039">MASSAISLQPLTSGPQFNWFFLLELIVCGILTLFFLFYFNRLLATLVSYGVRAYTWHYYRAYVDIQALQVSLLGGRIFFKGLRYHGVNETILVQRGYITWNYWMRTVRRLDLTRRDTTPGKKNQSFVASDGGSAVASADGQADGTEESGGLKPETQLPCRIVINLSGLEWFVYNRTPAYDDILSGFNPSKLQSRESQEDNRTSTSGTSTGRHASESDLSPRFKPTISKESRNSSVPPVRPQRHRMNTAFSSIQDVSAEKDEALEAAWTFLQFLPIQVDCTKGAIVAGNETTHSLLTITFDKGVGSVDASDAGPLDIYRQLINFDISSPVVQIRPNPDFKQEQLATARTINPFYQDEVERKSRRSYRMAYRRRKHKVWHSLRTLIPYLQRSVESFHEKGTNTTSTSHSGFPVNDQWLGLTRYMEGTAEIHEGWNAVEYARYSTILECPSLSLTYFWDIPGKVPSEYYASTSSVRKASFDINGDAPPEWGIEMKIKSGTINYGPWADRERVKLQNVFFPSNFRSAQAEAALKPGSVRRSTKFKFVLEITDETTLRIPTREESKDWQWKGRADAISSASKLKKQKSKRQPRGKDNEKANVSPEIRPFGWLTFRISQDSTVTYDMDMVASDNGFFNQLRLDLRDCKLSSSVNHGLLWQSSRQVITCDLSNPLTWNALHTWSFNIISHDLQLFLLRDHIFLITDLVSDWTSNSTSEFYTFVPFIYNIQLSFTDLRLYLNVNESNIINNPSDLDDNTFISLKVPNLMSNVSIPSDTFRAEQSNFVFDVNTQECIVDLVTPLWHTLHTFLKDKSLGRFSHLSLDGTYTLNAGATPLLDTLSMDIVADDPRCYLYGFLIRYFMKIRENYFGEDMHFKTLEEFQEAANATAENRSVQITSNPAKKHSELDVILNLIIRNPCALLPTNIYDHSQCVRLNAASLDLDLRFTSYYMDLQVDLSPTEISLESTQQDGALSTSNTQLFIDGVSVYGHRLFGLPPTEPTYVCNWDFEVGKIVGECSTQFLRSAGAAIRNLDFTMDDEENAFPPLHPFILHDVTFLRAKIASVHLSVLVDQTALVLAAGLILFRLNDWSRSRFSKRLSVNVPDVMISAIDRRSAARQSEKSISVTTYALIRTNINMSMLFRKFNLSEDRKHQQQHIRESDQRTYRTPWLLHDSNDAITFSDMNNSKVQPPTMALPPMPEPVGEIVDTIEQFSFISSDRRLLSHKSSFLSFSGSSSRHMKRNGTPQLSANPFDRDLSVQQDIELANYPHETETYHHPIQISPEAGQRFDREPTVRSNDIPRSMLGSSSPWAMPHFHYYKIRPDSSYLPPLLKSKEEKEIVLEEDNFMASFGDDETAHSDLFCEIQPGLQGYCTPMFFQVISSLLDGMQVNDPTDLIDSLQAGVISDIVKHQKNKKKQPKSASSFSIKMPSAIFTILNKLDGPEDASGFALQDQYQVSCTQFKLTMQNKSEKGEHDLIRDSRKAITLHSTAERISISATGGQTKTCQDRAELGLSLEDIMFWIVISSKTSSHLQMRTVEALNATKSATPLASLIQRTTTLADSVASSFQSIPSSDDRLRYLVWSVTNSATGMPDPLFVTRPAYVLRGLQSHLRLHDSWKIVSRLRNMYRNLPQVKQNAIRTSCFELGHRCPKNAMEKVFRDFNNWRPWDLAHVEKSHAMRVIWGDSLESAESPTKSVNVSCNLKTIRVIIEPGPRQSDISVIDMSVAIAFASAKKDASRTANETAPFRNSLCVRSHCSSSALRLRWEILDLVEGITEAMSKTQPTSIEVLPSTTENQKPAETTEIHVFVGTDDGSISLDGINIGLFLHGYGLNSSFVLSPSDEKQPEQTTILMNGQGCSTKISSHSKPLMTWEVLQPHFYGFHSSLPTRSRINDDWKLAGSCRSLIYNLHEDPLNFIHVASRVVEDEVQYVSALIRRLDTSPKTKPSPKLVNEASEMARDHHFHVALFLEDYQLNFRLLPSLTYSIDGKVARMSVLSDIANEIEIDFDVKRNHHIFHTMEKEKSRSVSEIDIPPINGRISGKMSAEILSLKTDVTVERVKLEASALRSLLDVARRPEISHYISDCSSSASELPAHLSEILASTEPTPQSPVGSVKREISYNVRLTMAGWLIHARAPGLKNKDYSADMNFILGSTQVHVDASDQNAKFDSPNIHVNVSQIGLELIKNERSRAQSYGSLGIDIGFCATSRFNECDQAVRSYNLSSKGFNVNLYAETASLVIDIAAHLQNRIKSLDLTEDMRRLKHLGRLARARSRGPSSPLPELNIADMEESHSLAFLQAMYSVELSNIQVCWVIDDNHHPKAGVEPEDLIFSIRQVSLSTSGDNSAKLRVQDTQLQIAPKSQERGKRSLNSALMPEVVFNVAYLFTKDELRLAFQAAGKALDIRSTTGFILPANLLQKSIASAAERLREAKAIWSTSPSQSPSGNALLGNRRLSSLLVDVDFAGAVLGLKGRQLDDQQTRLVATATGKRLSEGKYGQYVQDDPTTTASLTSPGVALKVQYGDNGADDPTLNAELRVSPSSNTLYPTVVPLIKQISSSIKEVVGDQSDTNMSSSSLLQTPKMLEDRSIDATNPESILGRCKLNIGLRICKQDFSLSCQPIARVAATAQFEDIFVTVNTVQSQEQRRFFAVLIACNNLQASVKHVYSNESTASFEVESMVMSLMNSKHVSTTSGISAILKVSPMKTMINAKQVQDFLLFREIWVPSDDEDSSNPAPTPAPTPADSQALMVQRYQQVASADSFPWNAVLSIDELQIQLDLGQTLGKADFVIKDFWVSSKKTSNLEQNLCGGFEVMAIESKGRMSGSVTLEKMRVRTSIQWPDDSSESGQTPLIQASIGFGQLQANTSFEYQPFLVADIVAFDFLMYNVRQPVQDRLVSILEGEKVQVFCTTLTASQSLALYQTWQRLVQDKHAAYEASLKEMERYFRRKSTMTTSSISSPPLPQTTREDDAEKSPVTLHTDVVVTLKVVNVGAFPSTFFDNQIFKMEALDAQARFGVSLVDDRIHSSLGLTLGQLRVALSGVNRPTAVEMKELSVAEVAARATGSRGGTILKVPRVLASMKTWQGLTSNEIDYIFKSAFEGKVDVGWNYSRISFIRGMWSAHSRALADRLGKPLPPSAVRITGGPKPEVPEEGVNDEEEAGVEEQQNKDEKITAVVDVPQSKYVYHALEPPLIETPQLRDMGEATPPLEWIGLNRERLPNVTHQIIIVTLLEIAKEVSDAYGKILG</sequence>
<dbReference type="InterPro" id="IPR029636">
    <property type="entry name" value="Csf1"/>
</dbReference>
<accession>A0A6V8H0Q9</accession>
<evidence type="ECO:0000313" key="5">
    <source>
        <dbReference type="EMBL" id="GAM34707.1"/>
    </source>
</evidence>
<feature type="region of interest" description="Disordered" evidence="1">
    <location>
        <begin position="188"/>
        <end position="244"/>
    </location>
</feature>
<feature type="compositionally biased region" description="Basic residues" evidence="1">
    <location>
        <begin position="577"/>
        <end position="587"/>
    </location>
</feature>
<feature type="region of interest" description="Disordered" evidence="1">
    <location>
        <begin position="1226"/>
        <end position="1245"/>
    </location>
</feature>